<name>A0ABP5ULP3_9ACTN</name>
<feature type="domain" description="DUF2520" evidence="2">
    <location>
        <begin position="143"/>
        <end position="286"/>
    </location>
</feature>
<dbReference type="SUPFAM" id="SSF51735">
    <property type="entry name" value="NAD(P)-binding Rossmann-fold domains"/>
    <property type="match status" value="1"/>
</dbReference>
<comment type="caution">
    <text evidence="3">The sequence shown here is derived from an EMBL/GenBank/DDBJ whole genome shotgun (WGS) entry which is preliminary data.</text>
</comment>
<evidence type="ECO:0000313" key="4">
    <source>
        <dbReference type="Proteomes" id="UP001501170"/>
    </source>
</evidence>
<evidence type="ECO:0000259" key="1">
    <source>
        <dbReference type="Pfam" id="PF10727"/>
    </source>
</evidence>
<feature type="domain" description="Putative oxidoreductase/dehydrogenase Rossmann-like" evidence="1">
    <location>
        <begin position="3"/>
        <end position="125"/>
    </location>
</feature>
<dbReference type="Pfam" id="PF10727">
    <property type="entry name" value="Rossmann-like"/>
    <property type="match status" value="1"/>
</dbReference>
<keyword evidence="4" id="KW-1185">Reference proteome</keyword>
<dbReference type="InterPro" id="IPR018931">
    <property type="entry name" value="DUF2520"/>
</dbReference>
<dbReference type="InterPro" id="IPR037108">
    <property type="entry name" value="TM1727-like_C_sf"/>
</dbReference>
<reference evidence="4" key="1">
    <citation type="journal article" date="2019" name="Int. J. Syst. Evol. Microbiol.">
        <title>The Global Catalogue of Microorganisms (GCM) 10K type strain sequencing project: providing services to taxonomists for standard genome sequencing and annotation.</title>
        <authorList>
            <consortium name="The Broad Institute Genomics Platform"/>
            <consortium name="The Broad Institute Genome Sequencing Center for Infectious Disease"/>
            <person name="Wu L."/>
            <person name="Ma J."/>
        </authorList>
    </citation>
    <scope>NUCLEOTIDE SEQUENCE [LARGE SCALE GENOMIC DNA]</scope>
    <source>
        <strain evidence="4">JCM 16227</strain>
    </source>
</reference>
<organism evidence="3 4">
    <name type="scientific">Gordonia cholesterolivorans</name>
    <dbReference type="NCBI Taxonomy" id="559625"/>
    <lineage>
        <taxon>Bacteria</taxon>
        <taxon>Bacillati</taxon>
        <taxon>Actinomycetota</taxon>
        <taxon>Actinomycetes</taxon>
        <taxon>Mycobacteriales</taxon>
        <taxon>Gordoniaceae</taxon>
        <taxon>Gordonia</taxon>
    </lineage>
</organism>
<dbReference type="InterPro" id="IPR019665">
    <property type="entry name" value="OxRdtase/DH_put_Rossmann_dom"/>
</dbReference>
<dbReference type="SUPFAM" id="SSF48179">
    <property type="entry name" value="6-phosphogluconate dehydrogenase C-terminal domain-like"/>
    <property type="match status" value="1"/>
</dbReference>
<sequence>MSSPMAPARLRVGIISAGRVGTALGEALASAGHDVASLTARSPQSRDRAALRLPRARVLDLPGVVAGSQLLILAVPDTELPSVVDAVAAAGPRPGTIVAHTAGAHGVAILEPLARLGLVTVALHPAMTFVGTSDDTARLASACFGITSADEIGDAIAASLVLEMGGTPVRVAEADRTLYHAALAHGANNLIALVTDALTALTAAITGPAGERSATATVDGPDSGIAQRVLGPLVRASLENVLEMGGDALTGPVARDDTEAVRRHLAALAALPDRHLVDGYRALSARAAVQSGASRELHELLEEYA</sequence>
<dbReference type="EMBL" id="BAAARB010000011">
    <property type="protein sequence ID" value="GAA2382023.1"/>
    <property type="molecule type" value="Genomic_DNA"/>
</dbReference>
<proteinExistence type="predicted"/>
<accession>A0ABP5ULP3</accession>
<gene>
    <name evidence="3" type="ORF">GCM10009855_22670</name>
</gene>
<evidence type="ECO:0000259" key="2">
    <source>
        <dbReference type="Pfam" id="PF10728"/>
    </source>
</evidence>
<dbReference type="PANTHER" id="PTHR40459">
    <property type="entry name" value="CONSERVED HYPOTHETICAL ALANINE AND LEUCINE RICH PROTEIN"/>
    <property type="match status" value="1"/>
</dbReference>
<protein>
    <submittedName>
        <fullName evidence="3">DUF2520 domain-containing protein</fullName>
    </submittedName>
</protein>
<dbReference type="Gene3D" id="1.10.1040.20">
    <property type="entry name" value="ProC-like, C-terminal domain"/>
    <property type="match status" value="1"/>
</dbReference>
<dbReference type="Pfam" id="PF10728">
    <property type="entry name" value="DUF2520"/>
    <property type="match status" value="1"/>
</dbReference>
<dbReference type="InterPro" id="IPR036291">
    <property type="entry name" value="NAD(P)-bd_dom_sf"/>
</dbReference>
<dbReference type="PANTHER" id="PTHR40459:SF1">
    <property type="entry name" value="CONSERVED HYPOTHETICAL ALANINE AND LEUCINE RICH PROTEIN"/>
    <property type="match status" value="1"/>
</dbReference>
<evidence type="ECO:0000313" key="3">
    <source>
        <dbReference type="EMBL" id="GAA2382023.1"/>
    </source>
</evidence>
<dbReference type="Gene3D" id="3.40.50.720">
    <property type="entry name" value="NAD(P)-binding Rossmann-like Domain"/>
    <property type="match status" value="1"/>
</dbReference>
<dbReference type="InterPro" id="IPR008927">
    <property type="entry name" value="6-PGluconate_DH-like_C_sf"/>
</dbReference>
<dbReference type="Proteomes" id="UP001501170">
    <property type="component" value="Unassembled WGS sequence"/>
</dbReference>